<organism evidence="2 3">
    <name type="scientific">Penicillium frequentans</name>
    <dbReference type="NCBI Taxonomy" id="3151616"/>
    <lineage>
        <taxon>Eukaryota</taxon>
        <taxon>Fungi</taxon>
        <taxon>Dikarya</taxon>
        <taxon>Ascomycota</taxon>
        <taxon>Pezizomycotina</taxon>
        <taxon>Eurotiomycetes</taxon>
        <taxon>Eurotiomycetidae</taxon>
        <taxon>Eurotiales</taxon>
        <taxon>Aspergillaceae</taxon>
        <taxon>Penicillium</taxon>
    </lineage>
</organism>
<dbReference type="EMBL" id="JAQIZZ010000006">
    <property type="protein sequence ID" value="KAJ5538921.1"/>
    <property type="molecule type" value="Genomic_DNA"/>
</dbReference>
<dbReference type="Proteomes" id="UP001220324">
    <property type="component" value="Unassembled WGS sequence"/>
</dbReference>
<name>A0AAD6CUC0_9EURO</name>
<keyword evidence="3" id="KW-1185">Reference proteome</keyword>
<gene>
    <name evidence="2" type="ORF">N7494_008400</name>
</gene>
<sequence length="161" mass="18302">MVPITFRLMSTDSSTHNCLLTTTILAPGLYRLRVANDSDLVARHVHGHPFAVVHTRLRVLLLDQDPAFLILLFFRAILSELSFSNKTTSRRRTLGQPRAQDPPRLAGEHEPREQVQIRDLQQALDRHNDSPYLQFSESKEGGQRALLKSEYGPGHECVDHE</sequence>
<dbReference type="AlphaFoldDB" id="A0AAD6CUC0"/>
<proteinExistence type="predicted"/>
<reference evidence="2 3" key="1">
    <citation type="journal article" date="2023" name="IMA Fungus">
        <title>Comparative genomic study of the Penicillium genus elucidates a diverse pangenome and 15 lateral gene transfer events.</title>
        <authorList>
            <person name="Petersen C."/>
            <person name="Sorensen T."/>
            <person name="Nielsen M.R."/>
            <person name="Sondergaard T.E."/>
            <person name="Sorensen J.L."/>
            <person name="Fitzpatrick D.A."/>
            <person name="Frisvad J.C."/>
            <person name="Nielsen K.L."/>
        </authorList>
    </citation>
    <scope>NUCLEOTIDE SEQUENCE [LARGE SCALE GENOMIC DNA]</scope>
    <source>
        <strain evidence="2 3">IBT 35679</strain>
    </source>
</reference>
<evidence type="ECO:0000313" key="2">
    <source>
        <dbReference type="EMBL" id="KAJ5538921.1"/>
    </source>
</evidence>
<comment type="caution">
    <text evidence="2">The sequence shown here is derived from an EMBL/GenBank/DDBJ whole genome shotgun (WGS) entry which is preliminary data.</text>
</comment>
<feature type="region of interest" description="Disordered" evidence="1">
    <location>
        <begin position="87"/>
        <end position="113"/>
    </location>
</feature>
<evidence type="ECO:0000313" key="3">
    <source>
        <dbReference type="Proteomes" id="UP001220324"/>
    </source>
</evidence>
<protein>
    <submittedName>
        <fullName evidence="2">Uncharacterized protein</fullName>
    </submittedName>
</protein>
<accession>A0AAD6CUC0</accession>
<evidence type="ECO:0000256" key="1">
    <source>
        <dbReference type="SAM" id="MobiDB-lite"/>
    </source>
</evidence>